<feature type="chain" id="PRO_5018558514" evidence="1">
    <location>
        <begin position="33"/>
        <end position="185"/>
    </location>
</feature>
<evidence type="ECO:0000256" key="1">
    <source>
        <dbReference type="SAM" id="SignalP"/>
    </source>
</evidence>
<evidence type="ECO:0000313" key="3">
    <source>
        <dbReference type="Proteomes" id="UP000004994"/>
    </source>
</evidence>
<feature type="signal peptide" evidence="1">
    <location>
        <begin position="1"/>
        <end position="32"/>
    </location>
</feature>
<organism evidence="2">
    <name type="scientific">Solanum lycopersicum</name>
    <name type="common">Tomato</name>
    <name type="synonym">Lycopersicon esculentum</name>
    <dbReference type="NCBI Taxonomy" id="4081"/>
    <lineage>
        <taxon>Eukaryota</taxon>
        <taxon>Viridiplantae</taxon>
        <taxon>Streptophyta</taxon>
        <taxon>Embryophyta</taxon>
        <taxon>Tracheophyta</taxon>
        <taxon>Spermatophyta</taxon>
        <taxon>Magnoliopsida</taxon>
        <taxon>eudicotyledons</taxon>
        <taxon>Gunneridae</taxon>
        <taxon>Pentapetalae</taxon>
        <taxon>asterids</taxon>
        <taxon>lamiids</taxon>
        <taxon>Solanales</taxon>
        <taxon>Solanaceae</taxon>
        <taxon>Solanoideae</taxon>
        <taxon>Solaneae</taxon>
        <taxon>Solanum</taxon>
        <taxon>Solanum subgen. Lycopersicon</taxon>
    </lineage>
</organism>
<dbReference type="InParanoid" id="A0A3Q7E9Y7"/>
<sequence>MKYPGRVLGPTAGSITSHLLAFFPCFVALIHSEIPCPKVKGRREGKRRKVACPKGKKEGLFFAGLFIERCGRCCLYAFLPILLFLKGQMSTMLSLTSDLFYLLERSPRIPARNLTPAFVKKSILNFISCLSSSLSYLLSCSLLKPGGECLLSASILYSYPSLSFIENLPLPRYPPSNKLILMKMK</sequence>
<reference evidence="2" key="1">
    <citation type="journal article" date="2012" name="Nature">
        <title>The tomato genome sequence provides insights into fleshy fruit evolution.</title>
        <authorList>
            <consortium name="Tomato Genome Consortium"/>
        </authorList>
    </citation>
    <scope>NUCLEOTIDE SEQUENCE [LARGE SCALE GENOMIC DNA]</scope>
    <source>
        <strain evidence="2">cv. Heinz 1706</strain>
    </source>
</reference>
<dbReference type="Proteomes" id="UP000004994">
    <property type="component" value="Chromosome 1"/>
</dbReference>
<reference evidence="2" key="2">
    <citation type="submission" date="2019-01" db="UniProtKB">
        <authorList>
            <consortium name="EnsemblPlants"/>
        </authorList>
    </citation>
    <scope>IDENTIFICATION</scope>
    <source>
        <strain evidence="2">cv. Heinz 1706</strain>
    </source>
</reference>
<dbReference type="AlphaFoldDB" id="A0A3Q7E9Y7"/>
<dbReference type="Gramene" id="Solyc01g010210.1.1">
    <property type="protein sequence ID" value="Solyc01g010210.1.1.1"/>
    <property type="gene ID" value="Solyc01g010210.1"/>
</dbReference>
<keyword evidence="1" id="KW-0732">Signal</keyword>
<accession>A0A3Q7E9Y7</accession>
<protein>
    <submittedName>
        <fullName evidence="2">Uncharacterized protein</fullName>
    </submittedName>
</protein>
<dbReference type="EnsemblPlants" id="Solyc01g010210.1.1">
    <property type="protein sequence ID" value="Solyc01g010210.1.1.1"/>
    <property type="gene ID" value="Solyc01g010210.1"/>
</dbReference>
<proteinExistence type="predicted"/>
<name>A0A3Q7E9Y7_SOLLC</name>
<dbReference type="PaxDb" id="4081-Solyc01g010210.1.1"/>
<evidence type="ECO:0000313" key="2">
    <source>
        <dbReference type="EnsemblPlants" id="Solyc01g010210.1.1.1"/>
    </source>
</evidence>
<keyword evidence="3" id="KW-1185">Reference proteome</keyword>